<dbReference type="SUPFAM" id="SSF53649">
    <property type="entry name" value="Alkaline phosphatase-like"/>
    <property type="match status" value="1"/>
</dbReference>
<dbReference type="PANTHER" id="PTHR42693:SF49">
    <property type="entry name" value="SULFATASE N-TERMINAL DOMAIN-CONTAINING PROTEIN"/>
    <property type="match status" value="1"/>
</dbReference>
<reference evidence="9" key="1">
    <citation type="submission" date="2021-02" db="EMBL/GenBank/DDBJ databases">
        <authorList>
            <person name="Nowell W R."/>
        </authorList>
    </citation>
    <scope>NUCLEOTIDE SEQUENCE</scope>
</reference>
<evidence type="ECO:0000313" key="10">
    <source>
        <dbReference type="Proteomes" id="UP000663833"/>
    </source>
</evidence>
<dbReference type="InterPro" id="IPR017850">
    <property type="entry name" value="Alkaline_phosphatase_core_sf"/>
</dbReference>
<keyword evidence="6" id="KW-1133">Transmembrane helix</keyword>
<keyword evidence="5" id="KW-0106">Calcium</keyword>
<dbReference type="Pfam" id="PF00884">
    <property type="entry name" value="Sulfatase"/>
    <property type="match status" value="2"/>
</dbReference>
<gene>
    <name evidence="9" type="ORF">LUA448_LOCUS13254</name>
    <name evidence="8" type="ORF">TIS948_LOCUS1349</name>
</gene>
<dbReference type="Gene3D" id="3.40.720.10">
    <property type="entry name" value="Alkaline Phosphatase, subunit A"/>
    <property type="match status" value="1"/>
</dbReference>
<evidence type="ECO:0000313" key="8">
    <source>
        <dbReference type="EMBL" id="CAF2998702.1"/>
    </source>
</evidence>
<sequence>MNILYGIYFFVINLINLSKSTTPNVLIFLVDDLGYGDLGCYGNSTIDSPHIDSLARDGARYTQMYSAAPICTPSRAGFLTGRYPIRLGLTSNDNRFRTFNSPGQSGGLPHDETTIAQVAQELGYRTGLVGKWHLGLGRDGEHLPTRHGFHTFFGMPVTNVQTCGNKKVYNLIGGHGEILDRSFFSYWITLTGKVNDQVLFEKISLFFSPKIWLTIIVVALVTWLFGSRKLAFIILIICAIGFFGGMWYTLSFTLLSRSSCLLYRNETIIEQPVHLEDLTLRNTNEATRFMTETVQIHKKPFFLYMAYVKVHTALFTLPENVGRSRHGAYGDNIEELDWSVGKIIQTLKILNIENDTLIFFSSDNGPFLERGVEAGFCGRAIASSGKLSEPLRGAKGQTWECGIRVPGIVRWPGHVVSGQTIESISSLLDFYPSLLELWNVESMPDRPIDGVSLWSNLKFISDTSQVRKERKTLFHYCGSTIAAVRQGKYKAHYWTPKWDEGMRACPSVTICPCLGTEHSPPLLFDIEADPAEESPLDIQNYAEVLSMMNIAIRKHQATLVSVPNQLETLALPWLFPCCNSQGWTRMIRLITNSCQC</sequence>
<evidence type="ECO:0000313" key="9">
    <source>
        <dbReference type="EMBL" id="CAF3353140.1"/>
    </source>
</evidence>
<feature type="domain" description="Sulfatase N-terminal" evidence="7">
    <location>
        <begin position="23"/>
        <end position="203"/>
    </location>
</feature>
<dbReference type="InterPro" id="IPR000917">
    <property type="entry name" value="Sulfatase_N"/>
</dbReference>
<evidence type="ECO:0000256" key="4">
    <source>
        <dbReference type="ARBA" id="ARBA00022801"/>
    </source>
</evidence>
<name>A0A817WA51_9BILA</name>
<dbReference type="GO" id="GO:0004065">
    <property type="term" value="F:arylsulfatase activity"/>
    <property type="evidence" value="ECO:0007669"/>
    <property type="project" value="TreeGrafter"/>
</dbReference>
<feature type="transmembrane region" description="Helical" evidence="6">
    <location>
        <begin position="231"/>
        <end position="255"/>
    </location>
</feature>
<dbReference type="EMBL" id="CAJNXB010000041">
    <property type="protein sequence ID" value="CAF2998702.1"/>
    <property type="molecule type" value="Genomic_DNA"/>
</dbReference>
<comment type="cofactor">
    <cofactor evidence="1">
        <name>Ca(2+)</name>
        <dbReference type="ChEBI" id="CHEBI:29108"/>
    </cofactor>
</comment>
<comment type="caution">
    <text evidence="9">The sequence shown here is derived from an EMBL/GenBank/DDBJ whole genome shotgun (WGS) entry which is preliminary data.</text>
</comment>
<keyword evidence="6" id="KW-0472">Membrane</keyword>
<dbReference type="InterPro" id="IPR024607">
    <property type="entry name" value="Sulfatase_CS"/>
</dbReference>
<evidence type="ECO:0000256" key="2">
    <source>
        <dbReference type="ARBA" id="ARBA00008779"/>
    </source>
</evidence>
<dbReference type="Proteomes" id="UP000663825">
    <property type="component" value="Unassembled WGS sequence"/>
</dbReference>
<feature type="transmembrane region" description="Helical" evidence="6">
    <location>
        <begin position="203"/>
        <end position="225"/>
    </location>
</feature>
<dbReference type="OrthoDB" id="103349at2759"/>
<dbReference type="PROSITE" id="PS00523">
    <property type="entry name" value="SULFATASE_1"/>
    <property type="match status" value="1"/>
</dbReference>
<feature type="domain" description="Sulfatase N-terminal" evidence="7">
    <location>
        <begin position="283"/>
        <end position="439"/>
    </location>
</feature>
<dbReference type="Gene3D" id="3.30.1120.10">
    <property type="match status" value="1"/>
</dbReference>
<dbReference type="Gene3D" id="1.10.287.550">
    <property type="entry name" value="Helix hairpin bin"/>
    <property type="match status" value="1"/>
</dbReference>
<dbReference type="InterPro" id="IPR050738">
    <property type="entry name" value="Sulfatase"/>
</dbReference>
<keyword evidence="4" id="KW-0378">Hydrolase</keyword>
<comment type="similarity">
    <text evidence="2">Belongs to the sulfatase family.</text>
</comment>
<evidence type="ECO:0000256" key="1">
    <source>
        <dbReference type="ARBA" id="ARBA00001913"/>
    </source>
</evidence>
<dbReference type="EMBL" id="CAJNYD010001598">
    <property type="protein sequence ID" value="CAF3353140.1"/>
    <property type="molecule type" value="Genomic_DNA"/>
</dbReference>
<evidence type="ECO:0000256" key="3">
    <source>
        <dbReference type="ARBA" id="ARBA00022723"/>
    </source>
</evidence>
<protein>
    <recommendedName>
        <fullName evidence="7">Sulfatase N-terminal domain-containing protein</fullName>
    </recommendedName>
</protein>
<dbReference type="PANTHER" id="PTHR42693">
    <property type="entry name" value="ARYLSULFATASE FAMILY MEMBER"/>
    <property type="match status" value="1"/>
</dbReference>
<evidence type="ECO:0000259" key="7">
    <source>
        <dbReference type="Pfam" id="PF00884"/>
    </source>
</evidence>
<accession>A0A817WA51</accession>
<dbReference type="Proteomes" id="UP000663833">
    <property type="component" value="Unassembled WGS sequence"/>
</dbReference>
<evidence type="ECO:0000256" key="5">
    <source>
        <dbReference type="ARBA" id="ARBA00022837"/>
    </source>
</evidence>
<dbReference type="Pfam" id="PF14707">
    <property type="entry name" value="Sulfatase_C"/>
    <property type="match status" value="1"/>
</dbReference>
<dbReference type="AlphaFoldDB" id="A0A817WA51"/>
<organism evidence="9 10">
    <name type="scientific">Rotaria socialis</name>
    <dbReference type="NCBI Taxonomy" id="392032"/>
    <lineage>
        <taxon>Eukaryota</taxon>
        <taxon>Metazoa</taxon>
        <taxon>Spiralia</taxon>
        <taxon>Gnathifera</taxon>
        <taxon>Rotifera</taxon>
        <taxon>Eurotatoria</taxon>
        <taxon>Bdelloidea</taxon>
        <taxon>Philodinida</taxon>
        <taxon>Philodinidae</taxon>
        <taxon>Rotaria</taxon>
    </lineage>
</organism>
<dbReference type="GO" id="GO:0046872">
    <property type="term" value="F:metal ion binding"/>
    <property type="evidence" value="ECO:0007669"/>
    <property type="project" value="UniProtKB-KW"/>
</dbReference>
<keyword evidence="6" id="KW-0812">Transmembrane</keyword>
<evidence type="ECO:0000256" key="6">
    <source>
        <dbReference type="SAM" id="Phobius"/>
    </source>
</evidence>
<dbReference type="PROSITE" id="PS00149">
    <property type="entry name" value="SULFATASE_2"/>
    <property type="match status" value="1"/>
</dbReference>
<proteinExistence type="inferred from homology"/>
<keyword evidence="3" id="KW-0479">Metal-binding</keyword>